<dbReference type="InterPro" id="IPR006114">
    <property type="entry name" value="6PGDH_C"/>
</dbReference>
<feature type="non-terminal residue" evidence="5">
    <location>
        <position position="1"/>
    </location>
</feature>
<evidence type="ECO:0000259" key="4">
    <source>
        <dbReference type="Pfam" id="PF00393"/>
    </source>
</evidence>
<dbReference type="Gene3D" id="1.10.1040.10">
    <property type="entry name" value="N-(1-d-carboxylethyl)-l-norvaline Dehydrogenase, domain 2"/>
    <property type="match status" value="1"/>
</dbReference>
<reference evidence="5" key="1">
    <citation type="submission" date="2023-02" db="EMBL/GenBank/DDBJ databases">
        <title>Georgenia sp.10Sc9-8, isolated from a soil sample collected from the Taklamakan desert.</title>
        <authorList>
            <person name="Liu S."/>
        </authorList>
    </citation>
    <scope>NUCLEOTIDE SEQUENCE</scope>
    <source>
        <strain evidence="5">10Sc9-8</strain>
    </source>
</reference>
<keyword evidence="3" id="KW-0311">Gluconate utilization</keyword>
<dbReference type="Pfam" id="PF00393">
    <property type="entry name" value="6PGD"/>
    <property type="match status" value="1"/>
</dbReference>
<protein>
    <submittedName>
        <fullName evidence="5">6-phosphogluconate dehydrogenase</fullName>
    </submittedName>
</protein>
<dbReference type="InterPro" id="IPR008927">
    <property type="entry name" value="6-PGluconate_DH-like_C_sf"/>
</dbReference>
<evidence type="ECO:0000313" key="6">
    <source>
        <dbReference type="Proteomes" id="UP001165561"/>
    </source>
</evidence>
<dbReference type="PANTHER" id="PTHR11811">
    <property type="entry name" value="6-PHOSPHOGLUCONATE DEHYDROGENASE"/>
    <property type="match status" value="1"/>
</dbReference>
<name>A0ABT5TYA3_9MICO</name>
<gene>
    <name evidence="5" type="ORF">PU560_05155</name>
</gene>
<keyword evidence="6" id="KW-1185">Reference proteome</keyword>
<dbReference type="Proteomes" id="UP001165561">
    <property type="component" value="Unassembled WGS sequence"/>
</dbReference>
<sequence length="116" mass="12470">EGFELLTARDDLIRDVGAVLGGWRRGTVVRSWLLELMVHAIGADPGLDDISDWVADSGEGRWTIDEAVDNAVPVPVISAALFARFASRQESSPSMRAVAALRKQFGGHATRPAQDG</sequence>
<keyword evidence="2" id="KW-0560">Oxidoreductase</keyword>
<proteinExistence type="inferred from homology"/>
<dbReference type="SUPFAM" id="SSF48179">
    <property type="entry name" value="6-phosphogluconate dehydrogenase C-terminal domain-like"/>
    <property type="match status" value="1"/>
</dbReference>
<dbReference type="InterPro" id="IPR013328">
    <property type="entry name" value="6PGD_dom2"/>
</dbReference>
<evidence type="ECO:0000313" key="5">
    <source>
        <dbReference type="EMBL" id="MDD9205856.1"/>
    </source>
</evidence>
<feature type="domain" description="6-phosphogluconate dehydrogenase C-terminal" evidence="4">
    <location>
        <begin position="15"/>
        <end position="92"/>
    </location>
</feature>
<organism evidence="5 6">
    <name type="scientific">Georgenia halotolerans</name>
    <dbReference type="NCBI Taxonomy" id="3028317"/>
    <lineage>
        <taxon>Bacteria</taxon>
        <taxon>Bacillati</taxon>
        <taxon>Actinomycetota</taxon>
        <taxon>Actinomycetes</taxon>
        <taxon>Micrococcales</taxon>
        <taxon>Bogoriellaceae</taxon>
        <taxon>Georgenia</taxon>
    </lineage>
</organism>
<evidence type="ECO:0000256" key="2">
    <source>
        <dbReference type="ARBA" id="ARBA00023002"/>
    </source>
</evidence>
<comment type="caution">
    <text evidence="5">The sequence shown here is derived from an EMBL/GenBank/DDBJ whole genome shotgun (WGS) entry which is preliminary data.</text>
</comment>
<evidence type="ECO:0000256" key="1">
    <source>
        <dbReference type="ARBA" id="ARBA00008419"/>
    </source>
</evidence>
<comment type="similarity">
    <text evidence="1">Belongs to the 6-phosphogluconate dehydrogenase family.</text>
</comment>
<dbReference type="InterPro" id="IPR006184">
    <property type="entry name" value="6PGdom_BS"/>
</dbReference>
<dbReference type="PROSITE" id="PS00461">
    <property type="entry name" value="6PGD"/>
    <property type="match status" value="1"/>
</dbReference>
<dbReference type="EMBL" id="JARACI010000687">
    <property type="protein sequence ID" value="MDD9205856.1"/>
    <property type="molecule type" value="Genomic_DNA"/>
</dbReference>
<dbReference type="InterPro" id="IPR006183">
    <property type="entry name" value="Pgluconate_DH"/>
</dbReference>
<accession>A0ABT5TYA3</accession>
<evidence type="ECO:0000256" key="3">
    <source>
        <dbReference type="ARBA" id="ARBA00023064"/>
    </source>
</evidence>